<sequence>MRVRKHFSETTAGLQYLSKSPQILYRRSIAKGVLRGETGTASESDGITDLAWQRKFDLAKEQNSLVRDYLQQVKRLEHQAQNIAQEEGPVADVSGIEASLGSLWTQIEAAVSEKSTGEAVHTEQPSTQRYPQSTAQASKARDKIYQALSSDLAGLEDESGELQLQTTYTKLLGLVQRLLSIPKEYSIRHNAYTRIVETGQQSIVREVLFSLQYFIRLEQRALDTEKSGSSLAKRSLKFLDRELKAWNKELCHRAGSLGRPVRSRPELREGITCLLSEDRTIIHRLVDIHQLARQEALASASEHKSPQAKQTSAPVTRQTVVADRSRAAAARRPGYSAVNPDKSLNRRSPRKQAEEEVNDFANLPGDLLVVDDSSSAARVPPKSVPLTYVKSDPRLSLSLTIASVDKFRREVKERAHQQTLGILPGDRNQSLAAEPSSSRDSGDSRDEAGEVKSSTTASSSRNTSSIKSVRDIPAEDLIRRLMSGASRLHTPAE</sequence>
<organism evidence="3 4">
    <name type="scientific">Elsinoe ampelina</name>
    <dbReference type="NCBI Taxonomy" id="302913"/>
    <lineage>
        <taxon>Eukaryota</taxon>
        <taxon>Fungi</taxon>
        <taxon>Dikarya</taxon>
        <taxon>Ascomycota</taxon>
        <taxon>Pezizomycotina</taxon>
        <taxon>Dothideomycetes</taxon>
        <taxon>Dothideomycetidae</taxon>
        <taxon>Myriangiales</taxon>
        <taxon>Elsinoaceae</taxon>
        <taxon>Elsinoe</taxon>
    </lineage>
</organism>
<protein>
    <submittedName>
        <fullName evidence="3">Uncharacterized protein</fullName>
    </submittedName>
</protein>
<feature type="coiled-coil region" evidence="1">
    <location>
        <begin position="59"/>
        <end position="86"/>
    </location>
</feature>
<reference evidence="4" key="1">
    <citation type="journal article" date="2020" name="Stud. Mycol.">
        <title>101 Dothideomycetes genomes: A test case for predicting lifestyles and emergence of pathogens.</title>
        <authorList>
            <person name="Haridas S."/>
            <person name="Albert R."/>
            <person name="Binder M."/>
            <person name="Bloem J."/>
            <person name="LaButti K."/>
            <person name="Salamov A."/>
            <person name="Andreopoulos B."/>
            <person name="Baker S."/>
            <person name="Barry K."/>
            <person name="Bills G."/>
            <person name="Bluhm B."/>
            <person name="Cannon C."/>
            <person name="Castanera R."/>
            <person name="Culley D."/>
            <person name="Daum C."/>
            <person name="Ezra D."/>
            <person name="Gonzalez J."/>
            <person name="Henrissat B."/>
            <person name="Kuo A."/>
            <person name="Liang C."/>
            <person name="Lipzen A."/>
            <person name="Lutzoni F."/>
            <person name="Magnuson J."/>
            <person name="Mondo S."/>
            <person name="Nolan M."/>
            <person name="Ohm R."/>
            <person name="Pangilinan J."/>
            <person name="Park H.-J."/>
            <person name="Ramirez L."/>
            <person name="Alfaro M."/>
            <person name="Sun H."/>
            <person name="Tritt A."/>
            <person name="Yoshinaga Y."/>
            <person name="Zwiers L.-H."/>
            <person name="Turgeon B."/>
            <person name="Goodwin S."/>
            <person name="Spatafora J."/>
            <person name="Crous P."/>
            <person name="Grigoriev I."/>
        </authorList>
    </citation>
    <scope>NUCLEOTIDE SEQUENCE [LARGE SCALE GENOMIC DNA]</scope>
    <source>
        <strain evidence="4">CECT 20119</strain>
    </source>
</reference>
<evidence type="ECO:0000256" key="2">
    <source>
        <dbReference type="SAM" id="MobiDB-lite"/>
    </source>
</evidence>
<keyword evidence="1" id="KW-0175">Coiled coil</keyword>
<dbReference type="OrthoDB" id="10437480at2759"/>
<keyword evidence="4" id="KW-1185">Reference proteome</keyword>
<gene>
    <name evidence="3" type="ORF">BDZ85DRAFT_281747</name>
</gene>
<feature type="compositionally biased region" description="Low complexity" evidence="2">
    <location>
        <begin position="453"/>
        <end position="467"/>
    </location>
</feature>
<proteinExistence type="predicted"/>
<feature type="region of interest" description="Disordered" evidence="2">
    <location>
        <begin position="415"/>
        <end position="473"/>
    </location>
</feature>
<accession>A0A6A6GDP6</accession>
<feature type="compositionally biased region" description="Polar residues" evidence="2">
    <location>
        <begin position="123"/>
        <end position="136"/>
    </location>
</feature>
<name>A0A6A6GDP6_9PEZI</name>
<feature type="compositionally biased region" description="Polar residues" evidence="2">
    <location>
        <begin position="307"/>
        <end position="319"/>
    </location>
</feature>
<evidence type="ECO:0000313" key="4">
    <source>
        <dbReference type="Proteomes" id="UP000799538"/>
    </source>
</evidence>
<dbReference type="Proteomes" id="UP000799538">
    <property type="component" value="Unassembled WGS sequence"/>
</dbReference>
<feature type="compositionally biased region" description="Basic and acidic residues" evidence="2">
    <location>
        <begin position="440"/>
        <end position="450"/>
    </location>
</feature>
<dbReference type="AlphaFoldDB" id="A0A6A6GDP6"/>
<feature type="region of interest" description="Disordered" evidence="2">
    <location>
        <begin position="297"/>
        <end position="359"/>
    </location>
</feature>
<feature type="region of interest" description="Disordered" evidence="2">
    <location>
        <begin position="114"/>
        <end position="136"/>
    </location>
</feature>
<evidence type="ECO:0000256" key="1">
    <source>
        <dbReference type="SAM" id="Coils"/>
    </source>
</evidence>
<dbReference type="EMBL" id="ML992506">
    <property type="protein sequence ID" value="KAF2223845.1"/>
    <property type="molecule type" value="Genomic_DNA"/>
</dbReference>
<evidence type="ECO:0000313" key="3">
    <source>
        <dbReference type="EMBL" id="KAF2223845.1"/>
    </source>
</evidence>